<feature type="chain" id="PRO_5004929000" evidence="2">
    <location>
        <begin position="25"/>
        <end position="92"/>
    </location>
</feature>
<sequence length="92" mass="10252">MKMFLLITTIILVLININARPTEAIRVLNEEQRFIHQDSLLLRSSLQKGNDPNPAPNPDQPSKLSIGNMGFAGHAIACHHHIMRKPIMFGSA</sequence>
<evidence type="ECO:0000256" key="1">
    <source>
        <dbReference type="SAM" id="MobiDB-lite"/>
    </source>
</evidence>
<dbReference type="Proteomes" id="UP000030645">
    <property type="component" value="Unassembled WGS sequence"/>
</dbReference>
<reference evidence="4" key="1">
    <citation type="submission" date="2013-01" db="EMBL/GenBank/DDBJ databases">
        <title>Draft Genome Sequence of a Mulberry Tree, Morus notabilis C.K. Schneid.</title>
        <authorList>
            <person name="He N."/>
            <person name="Zhao S."/>
        </authorList>
    </citation>
    <scope>NUCLEOTIDE SEQUENCE</scope>
</reference>
<accession>W9S9B1</accession>
<evidence type="ECO:0000256" key="2">
    <source>
        <dbReference type="SAM" id="SignalP"/>
    </source>
</evidence>
<organism evidence="3 4">
    <name type="scientific">Morus notabilis</name>
    <dbReference type="NCBI Taxonomy" id="981085"/>
    <lineage>
        <taxon>Eukaryota</taxon>
        <taxon>Viridiplantae</taxon>
        <taxon>Streptophyta</taxon>
        <taxon>Embryophyta</taxon>
        <taxon>Tracheophyta</taxon>
        <taxon>Spermatophyta</taxon>
        <taxon>Magnoliopsida</taxon>
        <taxon>eudicotyledons</taxon>
        <taxon>Gunneridae</taxon>
        <taxon>Pentapetalae</taxon>
        <taxon>rosids</taxon>
        <taxon>fabids</taxon>
        <taxon>Rosales</taxon>
        <taxon>Moraceae</taxon>
        <taxon>Moreae</taxon>
        <taxon>Morus</taxon>
    </lineage>
</organism>
<gene>
    <name evidence="3" type="ORF">L484_009766</name>
</gene>
<protein>
    <submittedName>
        <fullName evidence="3">Uncharacterized protein</fullName>
    </submittedName>
</protein>
<keyword evidence="4" id="KW-1185">Reference proteome</keyword>
<feature type="signal peptide" evidence="2">
    <location>
        <begin position="1"/>
        <end position="24"/>
    </location>
</feature>
<name>W9S9B1_9ROSA</name>
<keyword evidence="2" id="KW-0732">Signal</keyword>
<evidence type="ECO:0000313" key="3">
    <source>
        <dbReference type="EMBL" id="EXC31916.1"/>
    </source>
</evidence>
<dbReference type="AlphaFoldDB" id="W9S9B1"/>
<evidence type="ECO:0000313" key="4">
    <source>
        <dbReference type="Proteomes" id="UP000030645"/>
    </source>
</evidence>
<proteinExistence type="predicted"/>
<feature type="region of interest" description="Disordered" evidence="1">
    <location>
        <begin position="45"/>
        <end position="67"/>
    </location>
</feature>
<dbReference type="EMBL" id="KE346273">
    <property type="protein sequence ID" value="EXC31916.1"/>
    <property type="molecule type" value="Genomic_DNA"/>
</dbReference>